<keyword evidence="3" id="KW-1185">Reference proteome</keyword>
<dbReference type="GO" id="GO:0051783">
    <property type="term" value="P:regulation of nuclear division"/>
    <property type="evidence" value="ECO:0007669"/>
    <property type="project" value="InterPro"/>
</dbReference>
<dbReference type="EMBL" id="PKPP01003494">
    <property type="protein sequence ID" value="PWA69169.1"/>
    <property type="molecule type" value="Genomic_DNA"/>
</dbReference>
<protein>
    <recommendedName>
        <fullName evidence="4">Protein POLYCHOME</fullName>
    </recommendedName>
</protein>
<evidence type="ECO:0000313" key="2">
    <source>
        <dbReference type="EMBL" id="PWA69169.1"/>
    </source>
</evidence>
<dbReference type="PANTHER" id="PTHR35119">
    <property type="entry name" value="PROTEIN POLYCHOME"/>
    <property type="match status" value="1"/>
</dbReference>
<gene>
    <name evidence="2" type="ORF">CTI12_AA300940</name>
</gene>
<comment type="caution">
    <text evidence="2">The sequence shown here is derived from an EMBL/GenBank/DDBJ whole genome shotgun (WGS) entry which is preliminary data.</text>
</comment>
<reference evidence="2 3" key="1">
    <citation type="journal article" date="2018" name="Mol. Plant">
        <title>The genome of Artemisia annua provides insight into the evolution of Asteraceae family and artemisinin biosynthesis.</title>
        <authorList>
            <person name="Shen Q."/>
            <person name="Zhang L."/>
            <person name="Liao Z."/>
            <person name="Wang S."/>
            <person name="Yan T."/>
            <person name="Shi P."/>
            <person name="Liu M."/>
            <person name="Fu X."/>
            <person name="Pan Q."/>
            <person name="Wang Y."/>
            <person name="Lv Z."/>
            <person name="Lu X."/>
            <person name="Zhang F."/>
            <person name="Jiang W."/>
            <person name="Ma Y."/>
            <person name="Chen M."/>
            <person name="Hao X."/>
            <person name="Li L."/>
            <person name="Tang Y."/>
            <person name="Lv G."/>
            <person name="Zhou Y."/>
            <person name="Sun X."/>
            <person name="Brodelius P.E."/>
            <person name="Rose J.K.C."/>
            <person name="Tang K."/>
        </authorList>
    </citation>
    <scope>NUCLEOTIDE SEQUENCE [LARGE SCALE GENOMIC DNA]</scope>
    <source>
        <strain evidence="3">cv. Huhao1</strain>
        <tissue evidence="2">Leaf</tissue>
    </source>
</reference>
<accession>A0A2U1N6Q7</accession>
<evidence type="ECO:0000256" key="1">
    <source>
        <dbReference type="SAM" id="MobiDB-lite"/>
    </source>
</evidence>
<dbReference type="OrthoDB" id="1916775at2759"/>
<dbReference type="InterPro" id="IPR034590">
    <property type="entry name" value="POLYCHOME/GIG1"/>
</dbReference>
<name>A0A2U1N6Q7_ARTAN</name>
<sequence>MPEARDRLSRSIDVAESYARRRMTAGRIGILLDDSESDRTPFRWGSTPLTGGVSGQQMGLTQFDGRATIGGVTGRGLFGTPGTASRRGGRIQNTPPSRGGGGVRRVRGGRTASRSVLPAWYPRTPLGDITHIVRAIDRRRERLGDGDGLTVGTPTPLRVYQDTADQDPSPSGAHLEHESLVTPKPKLAYKSLKPSNLGKAPTIFVNLPNLNSGDSEFLTPQKKLLNSIDVVEKVFMEELHKLKRTPTAKKAEREKKVRTLMSMR</sequence>
<dbReference type="Proteomes" id="UP000245207">
    <property type="component" value="Unassembled WGS sequence"/>
</dbReference>
<feature type="region of interest" description="Disordered" evidence="1">
    <location>
        <begin position="73"/>
        <end position="109"/>
    </location>
</feature>
<dbReference type="STRING" id="35608.A0A2U1N6Q7"/>
<proteinExistence type="predicted"/>
<dbReference type="AlphaFoldDB" id="A0A2U1N6Q7"/>
<evidence type="ECO:0000313" key="3">
    <source>
        <dbReference type="Proteomes" id="UP000245207"/>
    </source>
</evidence>
<evidence type="ECO:0008006" key="4">
    <source>
        <dbReference type="Google" id="ProtNLM"/>
    </source>
</evidence>
<dbReference type="PANTHER" id="PTHR35119:SF1">
    <property type="entry name" value="PROTEIN POLYCHOME"/>
    <property type="match status" value="1"/>
</dbReference>
<organism evidence="2 3">
    <name type="scientific">Artemisia annua</name>
    <name type="common">Sweet wormwood</name>
    <dbReference type="NCBI Taxonomy" id="35608"/>
    <lineage>
        <taxon>Eukaryota</taxon>
        <taxon>Viridiplantae</taxon>
        <taxon>Streptophyta</taxon>
        <taxon>Embryophyta</taxon>
        <taxon>Tracheophyta</taxon>
        <taxon>Spermatophyta</taxon>
        <taxon>Magnoliopsida</taxon>
        <taxon>eudicotyledons</taxon>
        <taxon>Gunneridae</taxon>
        <taxon>Pentapetalae</taxon>
        <taxon>asterids</taxon>
        <taxon>campanulids</taxon>
        <taxon>Asterales</taxon>
        <taxon>Asteraceae</taxon>
        <taxon>Asteroideae</taxon>
        <taxon>Anthemideae</taxon>
        <taxon>Artemisiinae</taxon>
        <taxon>Artemisia</taxon>
    </lineage>
</organism>
<dbReference type="GO" id="GO:0005634">
    <property type="term" value="C:nucleus"/>
    <property type="evidence" value="ECO:0007669"/>
    <property type="project" value="InterPro"/>
</dbReference>